<dbReference type="PROSITE" id="PS50110">
    <property type="entry name" value="RESPONSE_REGULATORY"/>
    <property type="match status" value="1"/>
</dbReference>
<dbReference type="PANTHER" id="PTHR48111:SF40">
    <property type="entry name" value="PHOSPHATE REGULON TRANSCRIPTIONAL REGULATORY PROTEIN PHOB"/>
    <property type="match status" value="1"/>
</dbReference>
<evidence type="ECO:0000256" key="1">
    <source>
        <dbReference type="ARBA" id="ARBA00022553"/>
    </source>
</evidence>
<dbReference type="Proteomes" id="UP001143307">
    <property type="component" value="Unassembled WGS sequence"/>
</dbReference>
<feature type="domain" description="OmpR/PhoB-type" evidence="7">
    <location>
        <begin position="137"/>
        <end position="236"/>
    </location>
</feature>
<dbReference type="RefSeq" id="WP_279253813.1">
    <property type="nucleotide sequence ID" value="NZ_SHNP01000006.1"/>
</dbReference>
<organism evidence="8 9">
    <name type="scientific">Candidatus Seongchinamella marina</name>
    <dbReference type="NCBI Taxonomy" id="2518990"/>
    <lineage>
        <taxon>Bacteria</taxon>
        <taxon>Pseudomonadati</taxon>
        <taxon>Pseudomonadota</taxon>
        <taxon>Gammaproteobacteria</taxon>
        <taxon>Cellvibrionales</taxon>
        <taxon>Halieaceae</taxon>
        <taxon>Seongchinamella</taxon>
    </lineage>
</organism>
<feature type="DNA-binding region" description="OmpR/PhoB-type" evidence="5">
    <location>
        <begin position="137"/>
        <end position="236"/>
    </location>
</feature>
<dbReference type="PANTHER" id="PTHR48111">
    <property type="entry name" value="REGULATOR OF RPOS"/>
    <property type="match status" value="1"/>
</dbReference>
<evidence type="ECO:0000256" key="5">
    <source>
        <dbReference type="PROSITE-ProRule" id="PRU01091"/>
    </source>
</evidence>
<accession>A0ABT3SYT4</accession>
<gene>
    <name evidence="8" type="ORF">EYC87_16350</name>
</gene>
<evidence type="ECO:0000313" key="8">
    <source>
        <dbReference type="EMBL" id="MCX2975156.1"/>
    </source>
</evidence>
<dbReference type="Pfam" id="PF00486">
    <property type="entry name" value="Trans_reg_C"/>
    <property type="match status" value="1"/>
</dbReference>
<name>A0ABT3SYT4_9GAMM</name>
<dbReference type="InterPro" id="IPR036388">
    <property type="entry name" value="WH-like_DNA-bd_sf"/>
</dbReference>
<proteinExistence type="predicted"/>
<dbReference type="PROSITE" id="PS51755">
    <property type="entry name" value="OMPR_PHOB"/>
    <property type="match status" value="1"/>
</dbReference>
<evidence type="ECO:0000259" key="7">
    <source>
        <dbReference type="PROSITE" id="PS51755"/>
    </source>
</evidence>
<comment type="caution">
    <text evidence="8">The sequence shown here is derived from an EMBL/GenBank/DDBJ whole genome shotgun (WGS) entry which is preliminary data.</text>
</comment>
<keyword evidence="9" id="KW-1185">Reference proteome</keyword>
<sequence>MKEKPAVLILEDDKDLADEINFAVSNAGFEVAICHSIKSFWQYVSHREVDVMIVDLGLPDGYGLDVIREVRASSEVPIIITSGNSAVEERVAGIELGADDFLGKPYNSREIIAKITRLLSRSRGSQFSGRISRLAGSAEYLFSGFALDTQAMSLTSPTGKDIALTTYEFLVLRSLVERPSIVLSRASLVDFVYAENSYGSERTIDNLISRIRAKLSAYTDTNLVKTVRGVGYVFTGTVNLE</sequence>
<evidence type="ECO:0000256" key="2">
    <source>
        <dbReference type="ARBA" id="ARBA00023012"/>
    </source>
</evidence>
<dbReference type="InterPro" id="IPR039420">
    <property type="entry name" value="WalR-like"/>
</dbReference>
<dbReference type="InterPro" id="IPR011006">
    <property type="entry name" value="CheY-like_superfamily"/>
</dbReference>
<dbReference type="Gene3D" id="3.40.50.2300">
    <property type="match status" value="1"/>
</dbReference>
<reference evidence="8" key="1">
    <citation type="submission" date="2019-02" db="EMBL/GenBank/DDBJ databases">
        <authorList>
            <person name="Li S.-H."/>
        </authorList>
    </citation>
    <scope>NUCLEOTIDE SEQUENCE</scope>
    <source>
        <strain evidence="8">IMCC8485</strain>
    </source>
</reference>
<dbReference type="InterPro" id="IPR016032">
    <property type="entry name" value="Sig_transdc_resp-reg_C-effctor"/>
</dbReference>
<dbReference type="SUPFAM" id="SSF52172">
    <property type="entry name" value="CheY-like"/>
    <property type="match status" value="1"/>
</dbReference>
<keyword evidence="3 5" id="KW-0238">DNA-binding</keyword>
<dbReference type="Gene3D" id="1.10.10.10">
    <property type="entry name" value="Winged helix-like DNA-binding domain superfamily/Winged helix DNA-binding domain"/>
    <property type="match status" value="1"/>
</dbReference>
<feature type="domain" description="Response regulatory" evidence="6">
    <location>
        <begin position="6"/>
        <end position="119"/>
    </location>
</feature>
<dbReference type="InterPro" id="IPR001789">
    <property type="entry name" value="Sig_transdc_resp-reg_receiver"/>
</dbReference>
<evidence type="ECO:0000259" key="6">
    <source>
        <dbReference type="PROSITE" id="PS50110"/>
    </source>
</evidence>
<keyword evidence="2" id="KW-0902">Two-component regulatory system</keyword>
<feature type="modified residue" description="4-aspartylphosphate" evidence="4">
    <location>
        <position position="55"/>
    </location>
</feature>
<dbReference type="InterPro" id="IPR001867">
    <property type="entry name" value="OmpR/PhoB-type_DNA-bd"/>
</dbReference>
<evidence type="ECO:0000313" key="9">
    <source>
        <dbReference type="Proteomes" id="UP001143307"/>
    </source>
</evidence>
<evidence type="ECO:0000256" key="4">
    <source>
        <dbReference type="PROSITE-ProRule" id="PRU00169"/>
    </source>
</evidence>
<dbReference type="SMART" id="SM00862">
    <property type="entry name" value="Trans_reg_C"/>
    <property type="match status" value="1"/>
</dbReference>
<protein>
    <submittedName>
        <fullName evidence="8">Response regulator transcription factor</fullName>
    </submittedName>
</protein>
<dbReference type="EMBL" id="SHNP01000006">
    <property type="protein sequence ID" value="MCX2975156.1"/>
    <property type="molecule type" value="Genomic_DNA"/>
</dbReference>
<dbReference type="Pfam" id="PF00072">
    <property type="entry name" value="Response_reg"/>
    <property type="match status" value="1"/>
</dbReference>
<dbReference type="SMART" id="SM00448">
    <property type="entry name" value="REC"/>
    <property type="match status" value="1"/>
</dbReference>
<keyword evidence="1 4" id="KW-0597">Phosphoprotein</keyword>
<evidence type="ECO:0000256" key="3">
    <source>
        <dbReference type="ARBA" id="ARBA00023125"/>
    </source>
</evidence>
<dbReference type="CDD" id="cd00383">
    <property type="entry name" value="trans_reg_C"/>
    <property type="match status" value="1"/>
</dbReference>
<dbReference type="SUPFAM" id="SSF46894">
    <property type="entry name" value="C-terminal effector domain of the bipartite response regulators"/>
    <property type="match status" value="1"/>
</dbReference>